<dbReference type="SUPFAM" id="SSF46767">
    <property type="entry name" value="Methylated DNA-protein cysteine methyltransferase, C-terminal domain"/>
    <property type="match status" value="1"/>
</dbReference>
<dbReference type="RefSeq" id="WP_115497707.1">
    <property type="nucleotide sequence ID" value="NZ_JACRTI010000001.1"/>
</dbReference>
<evidence type="ECO:0000256" key="1">
    <source>
        <dbReference type="ARBA" id="ARBA00022763"/>
    </source>
</evidence>
<dbReference type="PANTHER" id="PTHR42942:SF1">
    <property type="entry name" value="ALKYLTRANSFERASE-LIKE PROTEIN 1"/>
    <property type="match status" value="1"/>
</dbReference>
<comment type="caution">
    <text evidence="4">The sequence shown here is derived from an EMBL/GenBank/DDBJ whole genome shotgun (WGS) entry which is preliminary data.</text>
</comment>
<dbReference type="InterPro" id="IPR036388">
    <property type="entry name" value="WH-like_DNA-bd_sf"/>
</dbReference>
<keyword evidence="4" id="KW-0489">Methyltransferase</keyword>
<evidence type="ECO:0000313" key="6">
    <source>
        <dbReference type="Proteomes" id="UP000629596"/>
    </source>
</evidence>
<gene>
    <name evidence="4" type="ORF">DWU89_00315</name>
    <name evidence="3" type="ORF">H8784_00310</name>
</gene>
<feature type="domain" description="Methylated-DNA-[protein]-cysteine S-methyltransferase DNA binding" evidence="2">
    <location>
        <begin position="8"/>
        <end position="91"/>
    </location>
</feature>
<dbReference type="EMBL" id="QREV01000001">
    <property type="protein sequence ID" value="RDU51113.1"/>
    <property type="molecule type" value="Genomic_DNA"/>
</dbReference>
<proteinExistence type="predicted"/>
<evidence type="ECO:0000313" key="3">
    <source>
        <dbReference type="EMBL" id="MBC8600160.1"/>
    </source>
</evidence>
<dbReference type="InterPro" id="IPR014048">
    <property type="entry name" value="MethylDNA_cys_MeTrfase_DNA-bd"/>
</dbReference>
<protein>
    <submittedName>
        <fullName evidence="4">Cysteine methyltransferase</fullName>
    </submittedName>
    <submittedName>
        <fullName evidence="3">MGMT family protein</fullName>
    </submittedName>
</protein>
<dbReference type="GO" id="GO:0032259">
    <property type="term" value="P:methylation"/>
    <property type="evidence" value="ECO:0007669"/>
    <property type="project" value="UniProtKB-KW"/>
</dbReference>
<dbReference type="InterPro" id="IPR052520">
    <property type="entry name" value="ATL_DNA_repair"/>
</dbReference>
<dbReference type="Proteomes" id="UP000256321">
    <property type="component" value="Unassembled WGS sequence"/>
</dbReference>
<dbReference type="CDD" id="cd06445">
    <property type="entry name" value="ATase"/>
    <property type="match status" value="1"/>
</dbReference>
<keyword evidence="1" id="KW-0227">DNA damage</keyword>
<name>A0A3D8HJR6_9BACT</name>
<keyword evidence="4" id="KW-0808">Transferase</keyword>
<dbReference type="PANTHER" id="PTHR42942">
    <property type="entry name" value="6-O-METHYLGUANINE DNA METHYLTRANSFERASE"/>
    <property type="match status" value="1"/>
</dbReference>
<accession>A0A3D8HJR6</accession>
<reference evidence="3 6" key="2">
    <citation type="submission" date="2020-08" db="EMBL/GenBank/DDBJ databases">
        <title>Genome public.</title>
        <authorList>
            <person name="Liu C."/>
            <person name="Sun Q."/>
        </authorList>
    </citation>
    <scope>NUCLEOTIDE SEQUENCE [LARGE SCALE GENOMIC DNA]</scope>
    <source>
        <strain evidence="3 6">426_9</strain>
    </source>
</reference>
<keyword evidence="6" id="KW-1185">Reference proteome</keyword>
<reference evidence="4 5" key="1">
    <citation type="submission" date="2018-07" db="EMBL/GenBank/DDBJ databases">
        <title>Parabacteroides acidifaciens nov. sp., isolated from human feces.</title>
        <authorList>
            <person name="Wang Y.J."/>
        </authorList>
    </citation>
    <scope>NUCLEOTIDE SEQUENCE [LARGE SCALE GENOMIC DNA]</scope>
    <source>
        <strain evidence="4 5">426-9</strain>
    </source>
</reference>
<evidence type="ECO:0000313" key="5">
    <source>
        <dbReference type="Proteomes" id="UP000256321"/>
    </source>
</evidence>
<dbReference type="InterPro" id="IPR036217">
    <property type="entry name" value="MethylDNA_cys_MeTrfase_DNAb"/>
</dbReference>
<dbReference type="Gene3D" id="1.10.10.10">
    <property type="entry name" value="Winged helix-like DNA-binding domain superfamily/Winged helix DNA-binding domain"/>
    <property type="match status" value="1"/>
</dbReference>
<dbReference type="GO" id="GO:0006281">
    <property type="term" value="P:DNA repair"/>
    <property type="evidence" value="ECO:0007669"/>
    <property type="project" value="InterPro"/>
</dbReference>
<dbReference type="GO" id="GO:0008168">
    <property type="term" value="F:methyltransferase activity"/>
    <property type="evidence" value="ECO:0007669"/>
    <property type="project" value="UniProtKB-KW"/>
</dbReference>
<evidence type="ECO:0000313" key="4">
    <source>
        <dbReference type="EMBL" id="RDU51113.1"/>
    </source>
</evidence>
<dbReference type="EMBL" id="JACRTI010000001">
    <property type="protein sequence ID" value="MBC8600160.1"/>
    <property type="molecule type" value="Genomic_DNA"/>
</dbReference>
<dbReference type="AlphaFoldDB" id="A0A3D8HJR6"/>
<organism evidence="4 5">
    <name type="scientific">Parabacteroides acidifaciens</name>
    <dbReference type="NCBI Taxonomy" id="2290935"/>
    <lineage>
        <taxon>Bacteria</taxon>
        <taxon>Pseudomonadati</taxon>
        <taxon>Bacteroidota</taxon>
        <taxon>Bacteroidia</taxon>
        <taxon>Bacteroidales</taxon>
        <taxon>Tannerellaceae</taxon>
        <taxon>Parabacteroides</taxon>
    </lineage>
</organism>
<dbReference type="Proteomes" id="UP000629596">
    <property type="component" value="Unassembled WGS sequence"/>
</dbReference>
<sequence>MSDLDKEDFKQAVYQMVRYVPKGRVTSYGAIARAIGYPNMSRLVGRVLGHIPSFESDIPAHRVVNSQGILSGKDAFGTPERMQKLLEAEGVTVINDRIQNWKSVFWNPLKEVGLE</sequence>
<dbReference type="Pfam" id="PF01035">
    <property type="entry name" value="DNA_binding_1"/>
    <property type="match status" value="1"/>
</dbReference>
<evidence type="ECO:0000259" key="2">
    <source>
        <dbReference type="Pfam" id="PF01035"/>
    </source>
</evidence>